<dbReference type="EMBL" id="AMSD01000001">
    <property type="protein sequence ID" value="EPE37692.1"/>
    <property type="molecule type" value="Genomic_DNA"/>
</dbReference>
<dbReference type="GO" id="GO:0005886">
    <property type="term" value="C:plasma membrane"/>
    <property type="evidence" value="ECO:0007669"/>
    <property type="project" value="UniProtKB-SubCell"/>
</dbReference>
<gene>
    <name evidence="8" type="primary">dsbE</name>
    <name evidence="8" type="ORF">O1U_0151</name>
</gene>
<keyword evidence="4" id="KW-1015">Disulfide bond</keyword>
<dbReference type="PANTHER" id="PTHR42852:SF6">
    <property type="entry name" value="THIOL:DISULFIDE INTERCHANGE PROTEIN DSBE"/>
    <property type="match status" value="1"/>
</dbReference>
<dbReference type="GO" id="GO:0030288">
    <property type="term" value="C:outer membrane-bounded periplasmic space"/>
    <property type="evidence" value="ECO:0007669"/>
    <property type="project" value="InterPro"/>
</dbReference>
<dbReference type="InterPro" id="IPR004799">
    <property type="entry name" value="Periplasmic_diS_OxRdtase_DsbE"/>
</dbReference>
<dbReference type="PROSITE" id="PS51352">
    <property type="entry name" value="THIOREDOXIN_2"/>
    <property type="match status" value="1"/>
</dbReference>
<evidence type="ECO:0000256" key="2">
    <source>
        <dbReference type="ARBA" id="ARBA00007758"/>
    </source>
</evidence>
<evidence type="ECO:0000256" key="1">
    <source>
        <dbReference type="ARBA" id="ARBA00004383"/>
    </source>
</evidence>
<proteinExistence type="inferred from homology"/>
<dbReference type="Gene3D" id="3.40.30.10">
    <property type="entry name" value="Glutaredoxin"/>
    <property type="match status" value="1"/>
</dbReference>
<dbReference type="PROSITE" id="PS00194">
    <property type="entry name" value="THIOREDOXIN_1"/>
    <property type="match status" value="1"/>
</dbReference>
<dbReference type="InterPro" id="IPR050553">
    <property type="entry name" value="Thioredoxin_ResA/DsbE_sf"/>
</dbReference>
<evidence type="ECO:0000256" key="5">
    <source>
        <dbReference type="ARBA" id="ARBA00023284"/>
    </source>
</evidence>
<accession>S3DGU6</accession>
<dbReference type="InterPro" id="IPR013740">
    <property type="entry name" value="Redoxin"/>
</dbReference>
<dbReference type="eggNOG" id="COG0526">
    <property type="taxonomic scope" value="Bacteria"/>
</dbReference>
<keyword evidence="5" id="KW-0676">Redox-active center</keyword>
<keyword evidence="6" id="KW-0472">Membrane</keyword>
<reference evidence="8 9" key="1">
    <citation type="journal article" date="2014" name="Environ. Microbiol.">
        <title>Genomic signatures of obligate host dependence in the luminous bacterial symbiont of a vertebrate.</title>
        <authorList>
            <person name="Hendry T.A."/>
            <person name="de Wet J.R."/>
            <person name="Dunlap P.V."/>
        </authorList>
    </citation>
    <scope>NUCLEOTIDE SEQUENCE [LARGE SCALE GENOMIC DNA]</scope>
    <source>
        <strain evidence="8 9">Akat1</strain>
    </source>
</reference>
<dbReference type="Proteomes" id="UP000053688">
    <property type="component" value="Unassembled WGS sequence"/>
</dbReference>
<dbReference type="PANTHER" id="PTHR42852">
    <property type="entry name" value="THIOL:DISULFIDE INTERCHANGE PROTEIN DSBE"/>
    <property type="match status" value="1"/>
</dbReference>
<dbReference type="CDD" id="cd03010">
    <property type="entry name" value="TlpA_like_DsbE"/>
    <property type="match status" value="1"/>
</dbReference>
<evidence type="ECO:0000256" key="6">
    <source>
        <dbReference type="SAM" id="Phobius"/>
    </source>
</evidence>
<dbReference type="InterPro" id="IPR017937">
    <property type="entry name" value="Thioredoxin_CS"/>
</dbReference>
<evidence type="ECO:0000256" key="4">
    <source>
        <dbReference type="ARBA" id="ARBA00023157"/>
    </source>
</evidence>
<comment type="similarity">
    <text evidence="2">Belongs to the thioredoxin family. DsbE subfamily.</text>
</comment>
<dbReference type="STRING" id="28176.CF66_2274"/>
<dbReference type="RefSeq" id="WP_016503490.1">
    <property type="nucleotide sequence ID" value="NZ_AMSD01000001.1"/>
</dbReference>
<evidence type="ECO:0000313" key="9">
    <source>
        <dbReference type="Proteomes" id="UP000053688"/>
    </source>
</evidence>
<dbReference type="InterPro" id="IPR036249">
    <property type="entry name" value="Thioredoxin-like_sf"/>
</dbReference>
<dbReference type="InterPro" id="IPR013766">
    <property type="entry name" value="Thioredoxin_domain"/>
</dbReference>
<dbReference type="AlphaFoldDB" id="S3DGU6"/>
<feature type="domain" description="Thioredoxin" evidence="7">
    <location>
        <begin position="39"/>
        <end position="177"/>
    </location>
</feature>
<evidence type="ECO:0000256" key="3">
    <source>
        <dbReference type="ARBA" id="ARBA00022748"/>
    </source>
</evidence>
<sequence length="184" mass="21590">MKKLILFIPLIGFLGLVFIFSIQLFYDSERENSFQLESMLIGKKIPSFILEDVIELGKFHNETIFQGKQPTLLNVWATWCPTCYSEHQYLHELENEGVKIIGLNYRDKRSEAIKWLNKFGNPYVINLFDWDNVLGFDLGVYGAPETFLIDKEAIVRYRYVGKVDPNIWNKMLKPIYISLLDELK</sequence>
<name>S3DGU6_9GAMM</name>
<protein>
    <submittedName>
        <fullName evidence="8">Thiol:disulfide interchange protein DsbE</fullName>
    </submittedName>
</protein>
<dbReference type="SUPFAM" id="SSF52833">
    <property type="entry name" value="Thioredoxin-like"/>
    <property type="match status" value="1"/>
</dbReference>
<dbReference type="GO" id="GO:0015036">
    <property type="term" value="F:disulfide oxidoreductase activity"/>
    <property type="evidence" value="ECO:0007669"/>
    <property type="project" value="InterPro"/>
</dbReference>
<comment type="subcellular location">
    <subcellularLocation>
        <location evidence="1">Cell inner membrane</location>
        <topology evidence="1">Single-pass membrane protein</topology>
        <orientation evidence="1">Periplasmic side</orientation>
    </subcellularLocation>
</comment>
<keyword evidence="6" id="KW-1133">Transmembrane helix</keyword>
<keyword evidence="6" id="KW-0812">Transmembrane</keyword>
<dbReference type="PATRIC" id="fig|1236703.3.peg.139"/>
<evidence type="ECO:0000313" key="8">
    <source>
        <dbReference type="EMBL" id="EPE37692.1"/>
    </source>
</evidence>
<keyword evidence="3" id="KW-0201">Cytochrome c-type biogenesis</keyword>
<feature type="transmembrane region" description="Helical" evidence="6">
    <location>
        <begin position="6"/>
        <end position="26"/>
    </location>
</feature>
<dbReference type="NCBIfam" id="TIGR00385">
    <property type="entry name" value="dsbE"/>
    <property type="match status" value="1"/>
</dbReference>
<dbReference type="GO" id="GO:0017004">
    <property type="term" value="P:cytochrome complex assembly"/>
    <property type="evidence" value="ECO:0007669"/>
    <property type="project" value="UniProtKB-KW"/>
</dbReference>
<evidence type="ECO:0000259" key="7">
    <source>
        <dbReference type="PROSITE" id="PS51352"/>
    </source>
</evidence>
<dbReference type="Pfam" id="PF08534">
    <property type="entry name" value="Redoxin"/>
    <property type="match status" value="1"/>
</dbReference>
<comment type="caution">
    <text evidence="8">The sequence shown here is derived from an EMBL/GenBank/DDBJ whole genome shotgun (WGS) entry which is preliminary data.</text>
</comment>
<keyword evidence="9" id="KW-1185">Reference proteome</keyword>
<organism evidence="8 9">
    <name type="scientific">Candidatus Photodesmus katoptron Akat1</name>
    <dbReference type="NCBI Taxonomy" id="1236703"/>
    <lineage>
        <taxon>Bacteria</taxon>
        <taxon>Pseudomonadati</taxon>
        <taxon>Pseudomonadota</taxon>
        <taxon>Gammaproteobacteria</taxon>
        <taxon>Vibrionales</taxon>
        <taxon>Vibrionaceae</taxon>
        <taxon>Candidatus Photodesmus</taxon>
    </lineage>
</organism>